<gene>
    <name evidence="2" type="ORF">M3P05_03020</name>
</gene>
<reference evidence="2 3" key="1">
    <citation type="submission" date="2022-05" db="EMBL/GenBank/DDBJ databases">
        <authorList>
            <person name="Park J.-S."/>
        </authorList>
    </citation>
    <scope>NUCLEOTIDE SEQUENCE [LARGE SCALE GENOMIC DNA]</scope>
    <source>
        <strain evidence="2 3">2012CJ34-2</strain>
    </source>
</reference>
<dbReference type="RefSeq" id="WP_249697756.1">
    <property type="nucleotide sequence ID" value="NZ_JAMFLX010000003.1"/>
</dbReference>
<dbReference type="EMBL" id="JAMFLX010000003">
    <property type="protein sequence ID" value="MCL6268923.1"/>
    <property type="molecule type" value="Genomic_DNA"/>
</dbReference>
<feature type="compositionally biased region" description="Basic and acidic residues" evidence="1">
    <location>
        <begin position="364"/>
        <end position="376"/>
    </location>
</feature>
<feature type="compositionally biased region" description="Low complexity" evidence="1">
    <location>
        <begin position="255"/>
        <end position="277"/>
    </location>
</feature>
<keyword evidence="3" id="KW-1185">Reference proteome</keyword>
<feature type="region of interest" description="Disordered" evidence="1">
    <location>
        <begin position="349"/>
        <end position="393"/>
    </location>
</feature>
<name>A0ABT0PC13_9GAMM</name>
<dbReference type="Proteomes" id="UP001203338">
    <property type="component" value="Unassembled WGS sequence"/>
</dbReference>
<sequence>MKNGDRIRCFTFFLCYLFSASAYATRLPIVLYQAIGSTLQFVLIGSGHIDAEHPSASSISIQPHTSENDFFVEPESDIDHTYSWDASQPVEDERKGEGAVSHPALRLKLRRGTQPEDDLFQLAQKCTSSLTRTTKSKFLEDDSTVSVEMTNHGGGFKNFPIAVAYQFTSDEEVTSLSYLLHEFYNLEELPFEAVDVFDDIFYTCRKADMKFYFAKDTDHKTLVVKIITLNEQRYLAAIGQPLTTKAEVFDDSGISSPDSPRSRSSSPARRLPVSLPSNDSPPPFSQGHRGSIGIMIHHPLIQSTKFSRSPVTNPSIKNRYFIPADDAVMHQKELQQMTLAQKQRFIDVEEEGTEPEAMQTADLQGKRERGKSKNEFSRAGPQGDPALKEEITQ</sequence>
<evidence type="ECO:0000256" key="1">
    <source>
        <dbReference type="SAM" id="MobiDB-lite"/>
    </source>
</evidence>
<protein>
    <submittedName>
        <fullName evidence="2">Uncharacterized protein</fullName>
    </submittedName>
</protein>
<feature type="region of interest" description="Disordered" evidence="1">
    <location>
        <begin position="249"/>
        <end position="291"/>
    </location>
</feature>
<accession>A0ABT0PC13</accession>
<comment type="caution">
    <text evidence="2">The sequence shown here is derived from an EMBL/GenBank/DDBJ whole genome shotgun (WGS) entry which is preliminary data.</text>
</comment>
<evidence type="ECO:0000313" key="2">
    <source>
        <dbReference type="EMBL" id="MCL6268923.1"/>
    </source>
</evidence>
<organism evidence="2 3">
    <name type="scientific">Parendozoicomonas callyspongiae</name>
    <dbReference type="NCBI Taxonomy" id="2942213"/>
    <lineage>
        <taxon>Bacteria</taxon>
        <taxon>Pseudomonadati</taxon>
        <taxon>Pseudomonadota</taxon>
        <taxon>Gammaproteobacteria</taxon>
        <taxon>Oceanospirillales</taxon>
        <taxon>Endozoicomonadaceae</taxon>
        <taxon>Parendozoicomonas</taxon>
    </lineage>
</organism>
<proteinExistence type="predicted"/>
<evidence type="ECO:0000313" key="3">
    <source>
        <dbReference type="Proteomes" id="UP001203338"/>
    </source>
</evidence>